<gene>
    <name evidence="1" type="ordered locus">Metme_0061</name>
</gene>
<dbReference type="CDD" id="cd07067">
    <property type="entry name" value="HP_PGM_like"/>
    <property type="match status" value="1"/>
</dbReference>
<dbReference type="HOGENOM" id="CLU_096452_0_0_6"/>
<dbReference type="KEGG" id="mmt:Metme_0061"/>
<evidence type="ECO:0000313" key="2">
    <source>
        <dbReference type="Proteomes" id="UP000008888"/>
    </source>
</evidence>
<dbReference type="eggNOG" id="COG0406">
    <property type="taxonomic scope" value="Bacteria"/>
</dbReference>
<dbReference type="OrthoDB" id="9082843at2"/>
<dbReference type="PANTHER" id="PTHR48100:SF1">
    <property type="entry name" value="HISTIDINE PHOSPHATASE FAMILY PROTEIN-RELATED"/>
    <property type="match status" value="1"/>
</dbReference>
<sequence length="209" mass="23601">MPKQTKTITFIRHGQSLANAGGITMDHHAIPLTELGVNQAKHLADSLAFEPSAFFVSELIRTHQTATPFCDKYSIQPTVHPLLNELSCIDPQLIQGMDGKQRRPIADAYWQEADPHKRLGENADTFAEFAQRVDYFLLELDTLPDRSVLFGHGIWFGMLVWKVLGFSTNTSQDMKAFRRFQLGFPMPNCAVYCLESSNLGFWNVRAKAL</sequence>
<dbReference type="GO" id="GO:0005737">
    <property type="term" value="C:cytoplasm"/>
    <property type="evidence" value="ECO:0007669"/>
    <property type="project" value="TreeGrafter"/>
</dbReference>
<dbReference type="InterPro" id="IPR050275">
    <property type="entry name" value="PGM_Phosphatase"/>
</dbReference>
<dbReference type="STRING" id="857087.Metme_0061"/>
<dbReference type="EMBL" id="CP002738">
    <property type="protein sequence ID" value="AEF98513.1"/>
    <property type="molecule type" value="Genomic_DNA"/>
</dbReference>
<dbReference type="SUPFAM" id="SSF53254">
    <property type="entry name" value="Phosphoglycerate mutase-like"/>
    <property type="match status" value="1"/>
</dbReference>
<name>F9ZXT4_METMM</name>
<dbReference type="GO" id="GO:0016791">
    <property type="term" value="F:phosphatase activity"/>
    <property type="evidence" value="ECO:0007669"/>
    <property type="project" value="TreeGrafter"/>
</dbReference>
<evidence type="ECO:0000313" key="1">
    <source>
        <dbReference type="EMBL" id="AEF98513.1"/>
    </source>
</evidence>
<reference evidence="1 2" key="1">
    <citation type="journal article" date="2011" name="J. Bacteriol.">
        <title>Complete Genome Sequence of the Aerobic Marine Methanotroph Methylomonas methanica MC09.</title>
        <authorList>
            <person name="Boden R."/>
            <person name="Cunliffe M."/>
            <person name="Scanlan J."/>
            <person name="Moussard H."/>
            <person name="Kits K.D."/>
            <person name="Klotz M.G."/>
            <person name="Jetten M.S."/>
            <person name="Vuilleumier S."/>
            <person name="Han J."/>
            <person name="Peters L."/>
            <person name="Mikhailova N."/>
            <person name="Teshima H."/>
            <person name="Tapia R."/>
            <person name="Kyrpides N."/>
            <person name="Ivanova N."/>
            <person name="Pagani I."/>
            <person name="Cheng J.F."/>
            <person name="Goodwin L."/>
            <person name="Han C."/>
            <person name="Hauser L."/>
            <person name="Land M.L."/>
            <person name="Lapidus A."/>
            <person name="Lucas S."/>
            <person name="Pitluck S."/>
            <person name="Woyke T."/>
            <person name="Stein L."/>
            <person name="Murrell J.C."/>
        </authorList>
    </citation>
    <scope>NUCLEOTIDE SEQUENCE [LARGE SCALE GENOMIC DNA]</scope>
    <source>
        <strain evidence="1 2">MC09</strain>
    </source>
</reference>
<dbReference type="SMART" id="SM00855">
    <property type="entry name" value="PGAM"/>
    <property type="match status" value="1"/>
</dbReference>
<accession>F9ZXT4</accession>
<dbReference type="AlphaFoldDB" id="F9ZXT4"/>
<dbReference type="PANTHER" id="PTHR48100">
    <property type="entry name" value="BROAD-SPECIFICITY PHOSPHATASE YOR283W-RELATED"/>
    <property type="match status" value="1"/>
</dbReference>
<dbReference type="RefSeq" id="WP_013816786.1">
    <property type="nucleotide sequence ID" value="NC_015572.1"/>
</dbReference>
<proteinExistence type="predicted"/>
<dbReference type="InterPro" id="IPR029033">
    <property type="entry name" value="His_PPase_superfam"/>
</dbReference>
<protein>
    <submittedName>
        <fullName evidence="1">Phosphoglycerate mutase</fullName>
    </submittedName>
</protein>
<dbReference type="Gene3D" id="3.40.50.1240">
    <property type="entry name" value="Phosphoglycerate mutase-like"/>
    <property type="match status" value="1"/>
</dbReference>
<reference key="2">
    <citation type="submission" date="2011-05" db="EMBL/GenBank/DDBJ databases">
        <title>Complete genome sequence of the aerobic marine methanotroph Methylomonas methanica MC09.</title>
        <authorList>
            <person name="Boden R."/>
            <person name="Cunliffe M."/>
            <person name="Scanlan J."/>
            <person name="Moussard H."/>
            <person name="Kits K.D."/>
            <person name="Klotz M."/>
            <person name="Jetten M."/>
            <person name="Vuilleumier S."/>
            <person name="Han J."/>
            <person name="Peters L."/>
            <person name="Mikhailova N."/>
            <person name="Teshima H."/>
            <person name="Tapia R."/>
            <person name="Kyrpides N."/>
            <person name="Ivanova N."/>
            <person name="Pagani I."/>
            <person name="Cheng J.-F."/>
            <person name="Goodwin L."/>
            <person name="Han C."/>
            <person name="Hauser L."/>
            <person name="Land M."/>
            <person name="Lapidus A."/>
            <person name="Lucas S."/>
            <person name="Pitluck S."/>
            <person name="Woyke T."/>
            <person name="Stein L.Y."/>
            <person name="Murrell C."/>
        </authorList>
    </citation>
    <scope>NUCLEOTIDE SEQUENCE</scope>
    <source>
        <strain>MC09</strain>
    </source>
</reference>
<dbReference type="InterPro" id="IPR013078">
    <property type="entry name" value="His_Pase_superF_clade-1"/>
</dbReference>
<dbReference type="Pfam" id="PF00300">
    <property type="entry name" value="His_Phos_1"/>
    <property type="match status" value="1"/>
</dbReference>
<keyword evidence="2" id="KW-1185">Reference proteome</keyword>
<dbReference type="Proteomes" id="UP000008888">
    <property type="component" value="Chromosome"/>
</dbReference>
<reference evidence="2" key="3">
    <citation type="submission" date="2011-05" db="EMBL/GenBank/DDBJ databases">
        <title>Complete sequence of Methylomonas methanica MC09.</title>
        <authorList>
            <consortium name="US DOE Joint Genome Institute"/>
            <person name="Lucas S."/>
            <person name="Han J."/>
            <person name="Lapidus A."/>
            <person name="Cheng J.-F."/>
            <person name="Goodwin L."/>
            <person name="Pitluck S."/>
            <person name="Peters L."/>
            <person name="Mikhailova N."/>
            <person name="Teshima H."/>
            <person name="Han C."/>
            <person name="Tapia R."/>
            <person name="Land M."/>
            <person name="Hauser L."/>
            <person name="Kyrpides N."/>
            <person name="Ivanova N."/>
            <person name="Pagani I."/>
            <person name="Stein L."/>
            <person name="Woyke T."/>
        </authorList>
    </citation>
    <scope>NUCLEOTIDE SEQUENCE [LARGE SCALE GENOMIC DNA]</scope>
    <source>
        <strain evidence="2">MC09</strain>
    </source>
</reference>
<organism evidence="1 2">
    <name type="scientific">Methylomonas methanica (strain DSM 25384 / MC09)</name>
    <dbReference type="NCBI Taxonomy" id="857087"/>
    <lineage>
        <taxon>Bacteria</taxon>
        <taxon>Pseudomonadati</taxon>
        <taxon>Pseudomonadota</taxon>
        <taxon>Gammaproteobacteria</taxon>
        <taxon>Methylococcales</taxon>
        <taxon>Methylococcaceae</taxon>
        <taxon>Methylomonas</taxon>
    </lineage>
</organism>